<accession>X0YCJ8</accession>
<comment type="caution">
    <text evidence="2">The sequence shown here is derived from an EMBL/GenBank/DDBJ whole genome shotgun (WGS) entry which is preliminary data.</text>
</comment>
<evidence type="ECO:0000256" key="1">
    <source>
        <dbReference type="SAM" id="MobiDB-lite"/>
    </source>
</evidence>
<protein>
    <submittedName>
        <fullName evidence="2">Uncharacterized protein</fullName>
    </submittedName>
</protein>
<name>X0YCJ8_9ZZZZ</name>
<gene>
    <name evidence="2" type="ORF">S01H1_78333</name>
</gene>
<reference evidence="2" key="1">
    <citation type="journal article" date="2014" name="Front. Microbiol.">
        <title>High frequency of phylogenetically diverse reductive dehalogenase-homologous genes in deep subseafloor sedimentary metagenomes.</title>
        <authorList>
            <person name="Kawai M."/>
            <person name="Futagami T."/>
            <person name="Toyoda A."/>
            <person name="Takaki Y."/>
            <person name="Nishi S."/>
            <person name="Hori S."/>
            <person name="Arai W."/>
            <person name="Tsubouchi T."/>
            <person name="Morono Y."/>
            <person name="Uchiyama I."/>
            <person name="Ito T."/>
            <person name="Fujiyama A."/>
            <person name="Inagaki F."/>
            <person name="Takami H."/>
        </authorList>
    </citation>
    <scope>NUCLEOTIDE SEQUENCE</scope>
    <source>
        <strain evidence="2">Expedition CK06-06</strain>
    </source>
</reference>
<evidence type="ECO:0000313" key="2">
    <source>
        <dbReference type="EMBL" id="GAG44987.1"/>
    </source>
</evidence>
<feature type="non-terminal residue" evidence="2">
    <location>
        <position position="104"/>
    </location>
</feature>
<dbReference type="EMBL" id="BARS01052714">
    <property type="protein sequence ID" value="GAG44987.1"/>
    <property type="molecule type" value="Genomic_DNA"/>
</dbReference>
<dbReference type="AlphaFoldDB" id="X0YCJ8"/>
<organism evidence="2">
    <name type="scientific">marine sediment metagenome</name>
    <dbReference type="NCBI Taxonomy" id="412755"/>
    <lineage>
        <taxon>unclassified sequences</taxon>
        <taxon>metagenomes</taxon>
        <taxon>ecological metagenomes</taxon>
    </lineage>
</organism>
<sequence>MEKAKHGRLPRWIQGPDLIERWNINNYELADFVRNCDLAAYDDSERITTHQRERWKISAGLMHLYVLKGTDVEQFENEHPELRPKKASEAKSLTPKDARELGQL</sequence>
<proteinExistence type="predicted"/>
<feature type="region of interest" description="Disordered" evidence="1">
    <location>
        <begin position="76"/>
        <end position="104"/>
    </location>
</feature>